<reference evidence="1" key="1">
    <citation type="journal article" date="2013" name="Genetics">
        <title>The draft genome and transcriptome of Panagrellus redivivus are shaped by the harsh demands of a free-living lifestyle.</title>
        <authorList>
            <person name="Srinivasan J."/>
            <person name="Dillman A.R."/>
            <person name="Macchietto M.G."/>
            <person name="Heikkinen L."/>
            <person name="Lakso M."/>
            <person name="Fracchia K.M."/>
            <person name="Antoshechkin I."/>
            <person name="Mortazavi A."/>
            <person name="Wong G."/>
            <person name="Sternberg P.W."/>
        </authorList>
    </citation>
    <scope>NUCLEOTIDE SEQUENCE [LARGE SCALE GENOMIC DNA]</scope>
    <source>
        <strain evidence="1">MT8872</strain>
    </source>
</reference>
<evidence type="ECO:0000313" key="1">
    <source>
        <dbReference type="Proteomes" id="UP000492821"/>
    </source>
</evidence>
<organism evidence="1 2">
    <name type="scientific">Panagrellus redivivus</name>
    <name type="common">Microworm</name>
    <dbReference type="NCBI Taxonomy" id="6233"/>
    <lineage>
        <taxon>Eukaryota</taxon>
        <taxon>Metazoa</taxon>
        <taxon>Ecdysozoa</taxon>
        <taxon>Nematoda</taxon>
        <taxon>Chromadorea</taxon>
        <taxon>Rhabditida</taxon>
        <taxon>Tylenchina</taxon>
        <taxon>Panagrolaimomorpha</taxon>
        <taxon>Panagrolaimoidea</taxon>
        <taxon>Panagrolaimidae</taxon>
        <taxon>Panagrellus</taxon>
    </lineage>
</organism>
<dbReference type="WBParaSite" id="Pan_g16296.t1">
    <property type="protein sequence ID" value="Pan_g16296.t1"/>
    <property type="gene ID" value="Pan_g16296"/>
</dbReference>
<keyword evidence="1" id="KW-1185">Reference proteome</keyword>
<sequence>MSGKCITMRMANGIKSVYAAVSGTLLTFNGQYCHVGDSECQQAYPQTVLAENYKKEIETYKKILAESQCCVCTHDGTKPCLNDGVCAYVSSTSAMTVTLTLSMPLLPATV</sequence>
<accession>A0A7E4V4V6</accession>
<dbReference type="AlphaFoldDB" id="A0A7E4V4V6"/>
<reference evidence="2" key="2">
    <citation type="submission" date="2020-10" db="UniProtKB">
        <authorList>
            <consortium name="WormBaseParasite"/>
        </authorList>
    </citation>
    <scope>IDENTIFICATION</scope>
</reference>
<protein>
    <submittedName>
        <fullName evidence="2">Activin_recp domain-containing protein</fullName>
    </submittedName>
</protein>
<dbReference type="Proteomes" id="UP000492821">
    <property type="component" value="Unassembled WGS sequence"/>
</dbReference>
<name>A0A7E4V4V6_PANRE</name>
<proteinExistence type="predicted"/>
<evidence type="ECO:0000313" key="2">
    <source>
        <dbReference type="WBParaSite" id="Pan_g16296.t1"/>
    </source>
</evidence>